<dbReference type="GO" id="GO:1990904">
    <property type="term" value="C:ribonucleoprotein complex"/>
    <property type="evidence" value="ECO:0000318"/>
    <property type="project" value="GO_Central"/>
</dbReference>
<evidence type="ECO:0000259" key="5">
    <source>
        <dbReference type="Pfam" id="PF17490"/>
    </source>
</evidence>
<comment type="similarity">
    <text evidence="1">Belongs to the transposase 22 family.</text>
</comment>
<dbReference type="InterPro" id="IPR035300">
    <property type="entry name" value="L1_dsRBD"/>
</dbReference>
<dbReference type="Gene3D" id="3.30.70.1820">
    <property type="entry name" value="L1 transposable element, RRM domain"/>
    <property type="match status" value="1"/>
</dbReference>
<accession>A0A9L0SCT8</accession>
<feature type="domain" description="L1 transposable element RRM" evidence="4">
    <location>
        <begin position="148"/>
        <end position="242"/>
    </location>
</feature>
<evidence type="ECO:0000256" key="2">
    <source>
        <dbReference type="SAM" id="Coils"/>
    </source>
</evidence>
<reference evidence="6" key="2">
    <citation type="submission" date="2025-08" db="UniProtKB">
        <authorList>
            <consortium name="Ensembl"/>
        </authorList>
    </citation>
    <scope>IDENTIFICATION</scope>
    <source>
        <strain evidence="6">Thoroughbred</strain>
    </source>
</reference>
<evidence type="ECO:0008006" key="8">
    <source>
        <dbReference type="Google" id="ProtNLM"/>
    </source>
</evidence>
<dbReference type="Proteomes" id="UP000002281">
    <property type="component" value="Chromosome 1"/>
</dbReference>
<keyword evidence="7" id="KW-1185">Reference proteome</keyword>
<reference evidence="6 7" key="1">
    <citation type="journal article" date="2009" name="Science">
        <title>Genome sequence, comparative analysis, and population genetics of the domestic horse.</title>
        <authorList>
            <consortium name="Broad Institute Genome Sequencing Platform"/>
            <consortium name="Broad Institute Whole Genome Assembly Team"/>
            <person name="Wade C.M."/>
            <person name="Giulotto E."/>
            <person name="Sigurdsson S."/>
            <person name="Zoli M."/>
            <person name="Gnerre S."/>
            <person name="Imsland F."/>
            <person name="Lear T.L."/>
            <person name="Adelson D.L."/>
            <person name="Bailey E."/>
            <person name="Bellone R.R."/>
            <person name="Bloecker H."/>
            <person name="Distl O."/>
            <person name="Edgar R.C."/>
            <person name="Garber M."/>
            <person name="Leeb T."/>
            <person name="Mauceli E."/>
            <person name="MacLeod J.N."/>
            <person name="Penedo M.C.T."/>
            <person name="Raison J.M."/>
            <person name="Sharpe T."/>
            <person name="Vogel J."/>
            <person name="Andersson L."/>
            <person name="Antczak D.F."/>
            <person name="Biagi T."/>
            <person name="Binns M.M."/>
            <person name="Chowdhary B.P."/>
            <person name="Coleman S.J."/>
            <person name="Della Valle G."/>
            <person name="Fryc S."/>
            <person name="Guerin G."/>
            <person name="Hasegawa T."/>
            <person name="Hill E.W."/>
            <person name="Jurka J."/>
            <person name="Kiialainen A."/>
            <person name="Lindgren G."/>
            <person name="Liu J."/>
            <person name="Magnani E."/>
            <person name="Mickelson J.R."/>
            <person name="Murray J."/>
            <person name="Nergadze S.G."/>
            <person name="Onofrio R."/>
            <person name="Pedroni S."/>
            <person name="Piras M.F."/>
            <person name="Raudsepp T."/>
            <person name="Rocchi M."/>
            <person name="Roeed K.H."/>
            <person name="Ryder O.A."/>
            <person name="Searle S."/>
            <person name="Skow L."/>
            <person name="Swinburne J.E."/>
            <person name="Syvaenen A.C."/>
            <person name="Tozaki T."/>
            <person name="Valberg S.J."/>
            <person name="Vaudin M."/>
            <person name="White J.R."/>
            <person name="Zody M.C."/>
            <person name="Lander E.S."/>
            <person name="Lindblad-Toh K."/>
        </authorList>
    </citation>
    <scope>NUCLEOTIDE SEQUENCE [LARGE SCALE GENOMIC DNA]</scope>
    <source>
        <strain evidence="6 7">Thoroughbred</strain>
    </source>
</reference>
<evidence type="ECO:0000256" key="1">
    <source>
        <dbReference type="ARBA" id="ARBA00061640"/>
    </source>
</evidence>
<dbReference type="GeneTree" id="ENSGT01150000286982"/>
<proteinExistence type="inferred from homology"/>
<feature type="domain" description="L1 transposable element dsRBD-like" evidence="5">
    <location>
        <begin position="245"/>
        <end position="293"/>
    </location>
</feature>
<evidence type="ECO:0000313" key="7">
    <source>
        <dbReference type="Proteomes" id="UP000002281"/>
    </source>
</evidence>
<dbReference type="Pfam" id="PF17490">
    <property type="entry name" value="Tnp_22_dsRBD"/>
    <property type="match status" value="1"/>
</dbReference>
<dbReference type="InterPro" id="IPR043636">
    <property type="entry name" value="L1_RRM_dom"/>
</dbReference>
<dbReference type="GO" id="GO:0032197">
    <property type="term" value="P:retrotransposition"/>
    <property type="evidence" value="ECO:0000318"/>
    <property type="project" value="GO_Central"/>
</dbReference>
<dbReference type="Gene3D" id="3.30.250.20">
    <property type="entry name" value="L1 transposable element, C-terminal domain"/>
    <property type="match status" value="1"/>
</dbReference>
<organism evidence="6 7">
    <name type="scientific">Equus caballus</name>
    <name type="common">Horse</name>
    <dbReference type="NCBI Taxonomy" id="9796"/>
    <lineage>
        <taxon>Eukaryota</taxon>
        <taxon>Metazoa</taxon>
        <taxon>Chordata</taxon>
        <taxon>Craniata</taxon>
        <taxon>Vertebrata</taxon>
        <taxon>Euteleostomi</taxon>
        <taxon>Mammalia</taxon>
        <taxon>Eutheria</taxon>
        <taxon>Laurasiatheria</taxon>
        <taxon>Perissodactyla</taxon>
        <taxon>Equidae</taxon>
        <taxon>Equus</taxon>
    </lineage>
</organism>
<protein>
    <recommendedName>
        <fullName evidence="8">L1 transposable element RRM domain-containing protein</fullName>
    </recommendedName>
</protein>
<dbReference type="InterPro" id="IPR004244">
    <property type="entry name" value="Transposase_22"/>
</dbReference>
<sequence>MQRHKSMDSNSMKKYIKSPDQKENDKHPEINPEGTEIYNLNDKEFKIAVILKTQPCARKHRQFNEIRNFTKELETIKKNLSEILEMKNTSDELEKNPDSLNNRADIVEKRISSLEHTNIEMLQMEERELILKRNEEILQEIPDSIRKCNIKIIGIPEREEKEKGAESLLKEMIAENFANLEKEPEIQVKEANRSPNDVNVKRPSPRHIVVKLAKVNDKEKILKAARQKKITYRGTPIRLSVDFSAETLQARREWNDIFKILKDKNIKPRILCPAKISFRYDGEIKTFPGKQKLFV</sequence>
<feature type="compositionally biased region" description="Basic and acidic residues" evidence="3">
    <location>
        <begin position="17"/>
        <end position="30"/>
    </location>
</feature>
<dbReference type="FunFam" id="3.30.70.1820:FF:000002">
    <property type="entry name" value="LINE-1 retrotransposable element ORF1 protein"/>
    <property type="match status" value="1"/>
</dbReference>
<evidence type="ECO:0000256" key="3">
    <source>
        <dbReference type="SAM" id="MobiDB-lite"/>
    </source>
</evidence>
<feature type="region of interest" description="Disordered" evidence="3">
    <location>
        <begin position="1"/>
        <end position="34"/>
    </location>
</feature>
<name>A0A9L0SCT8_HORSE</name>
<dbReference type="InterPro" id="IPR042566">
    <property type="entry name" value="L1_C"/>
</dbReference>
<dbReference type="PANTHER" id="PTHR11505">
    <property type="entry name" value="L1 TRANSPOSABLE ELEMENT-RELATED"/>
    <property type="match status" value="1"/>
</dbReference>
<reference evidence="6" key="3">
    <citation type="submission" date="2025-09" db="UniProtKB">
        <authorList>
            <consortium name="Ensembl"/>
        </authorList>
    </citation>
    <scope>IDENTIFICATION</scope>
    <source>
        <strain evidence="6">Thoroughbred</strain>
    </source>
</reference>
<dbReference type="GO" id="GO:0003727">
    <property type="term" value="F:single-stranded RNA binding"/>
    <property type="evidence" value="ECO:0000318"/>
    <property type="project" value="GO_Central"/>
</dbReference>
<keyword evidence="2" id="KW-0175">Coiled coil</keyword>
<dbReference type="Ensembl" id="ENSECAT00000106360.1">
    <property type="protein sequence ID" value="ENSECAP00000071989.1"/>
    <property type="gene ID" value="ENSECAG00000043988.1"/>
</dbReference>
<dbReference type="Gene3D" id="1.20.5.390">
    <property type="entry name" value="L1 transposable element, trimerization domain"/>
    <property type="match status" value="1"/>
</dbReference>
<evidence type="ECO:0000259" key="4">
    <source>
        <dbReference type="Pfam" id="PF02994"/>
    </source>
</evidence>
<feature type="coiled-coil region" evidence="2">
    <location>
        <begin position="66"/>
        <end position="96"/>
    </location>
</feature>
<evidence type="ECO:0000313" key="6">
    <source>
        <dbReference type="Ensembl" id="ENSECAP00000071989.1"/>
    </source>
</evidence>
<dbReference type="AlphaFoldDB" id="A0A9L0SCT8"/>
<dbReference type="Pfam" id="PF02994">
    <property type="entry name" value="Transposase_22"/>
    <property type="match status" value="1"/>
</dbReference>